<dbReference type="NCBIfam" id="TIGR02623">
    <property type="entry name" value="G1P_cyt_trans"/>
    <property type="match status" value="1"/>
</dbReference>
<dbReference type="InterPro" id="IPR046981">
    <property type="entry name" value="G1P_cyt_trans"/>
</dbReference>
<dbReference type="Pfam" id="PF00483">
    <property type="entry name" value="NTP_transferase"/>
    <property type="match status" value="1"/>
</dbReference>
<dbReference type="EMBL" id="MWPQ01000049">
    <property type="protein sequence ID" value="OPH82303.1"/>
    <property type="molecule type" value="Genomic_DNA"/>
</dbReference>
<organism evidence="2 3">
    <name type="scientific">Nitrobacter vulgaris</name>
    <dbReference type="NCBI Taxonomy" id="29421"/>
    <lineage>
        <taxon>Bacteria</taxon>
        <taxon>Pseudomonadati</taxon>
        <taxon>Pseudomonadota</taxon>
        <taxon>Alphaproteobacteria</taxon>
        <taxon>Hyphomicrobiales</taxon>
        <taxon>Nitrobacteraceae</taxon>
        <taxon>Nitrobacter</taxon>
    </lineage>
</organism>
<dbReference type="Proteomes" id="UP000189940">
    <property type="component" value="Unassembled WGS sequence"/>
</dbReference>
<dbReference type="GO" id="GO:0047343">
    <property type="term" value="F:glucose-1-phosphate cytidylyltransferase activity"/>
    <property type="evidence" value="ECO:0007669"/>
    <property type="project" value="InterPro"/>
</dbReference>
<dbReference type="CDD" id="cd02524">
    <property type="entry name" value="G1P_cytidylyltransferase"/>
    <property type="match status" value="1"/>
</dbReference>
<dbReference type="Gene3D" id="3.90.550.10">
    <property type="entry name" value="Spore Coat Polysaccharide Biosynthesis Protein SpsA, Chain A"/>
    <property type="match status" value="1"/>
</dbReference>
<dbReference type="InterPro" id="IPR013446">
    <property type="entry name" value="G1P_cyt_trans-like"/>
</dbReference>
<dbReference type="PANTHER" id="PTHR47183">
    <property type="entry name" value="GLUCOSE-1-PHOSPHATE CYTIDYLYLTRANSFERASE-RELATED"/>
    <property type="match status" value="1"/>
</dbReference>
<dbReference type="PANTHER" id="PTHR47183:SF1">
    <property type="entry name" value="GLUCOSE-1-PHOSPHATE CYTIDYLYLTRANSFERASE"/>
    <property type="match status" value="1"/>
</dbReference>
<keyword evidence="3" id="KW-1185">Reference proteome</keyword>
<protein>
    <submittedName>
        <fullName evidence="2">Glucose-1-phosphate cytidylyltransferase</fullName>
    </submittedName>
</protein>
<accession>A0A1V4HWJ6</accession>
<keyword evidence="2" id="KW-0548">Nucleotidyltransferase</keyword>
<evidence type="ECO:0000313" key="3">
    <source>
        <dbReference type="Proteomes" id="UP000189940"/>
    </source>
</evidence>
<dbReference type="SUPFAM" id="SSF53448">
    <property type="entry name" value="Nucleotide-diphospho-sugar transferases"/>
    <property type="match status" value="1"/>
</dbReference>
<sequence>MKVVILAGGLGTRLSEATQLLPKPLVEVGDRPIIWHIMKMYAAAGFDEFVVCCGYKSHMLKSYFVNYFVENYDVTVHLGENRVDFHGDASERWTVTLVNTGLTTMTGGRIKRIAPFVGNETYCLTYGDGVSDVNIRALVDFHRSHGRLATVTAVPSPGRFGILDIDETSETVTRFHEKPDGEMGWINGGFFVVEPSVVDYIDDDDTTWEREPLERLSRDGALAAYRHRGFWRPMDTLRDQRELEALWNSGRAPWKCW</sequence>
<feature type="domain" description="Nucleotidyl transferase" evidence="1">
    <location>
        <begin position="2"/>
        <end position="207"/>
    </location>
</feature>
<proteinExistence type="predicted"/>
<gene>
    <name evidence="2" type="ORF">B2M20_12890</name>
</gene>
<comment type="caution">
    <text evidence="2">The sequence shown here is derived from an EMBL/GenBank/DDBJ whole genome shotgun (WGS) entry which is preliminary data.</text>
</comment>
<reference evidence="2 3" key="1">
    <citation type="submission" date="2017-02" db="EMBL/GenBank/DDBJ databases">
        <title>Genome sequence of the nitrite-oxidizing bacterium Nitrobacter vulgaris strain Ab1.</title>
        <authorList>
            <person name="Mellbye B.L."/>
            <person name="Davis E.W."/>
            <person name="Spieck E."/>
            <person name="Chang J.H."/>
            <person name="Bottomley P.J."/>
            <person name="Sayavedra-Soto L.A."/>
        </authorList>
    </citation>
    <scope>NUCLEOTIDE SEQUENCE [LARGE SCALE GENOMIC DNA]</scope>
    <source>
        <strain evidence="2 3">Ab1</strain>
    </source>
</reference>
<dbReference type="InterPro" id="IPR029044">
    <property type="entry name" value="Nucleotide-diphossugar_trans"/>
</dbReference>
<name>A0A1V4HWJ6_NITVU</name>
<dbReference type="AlphaFoldDB" id="A0A1V4HWJ6"/>
<dbReference type="InterPro" id="IPR005835">
    <property type="entry name" value="NTP_transferase_dom"/>
</dbReference>
<dbReference type="RefSeq" id="WP_079447666.1">
    <property type="nucleotide sequence ID" value="NZ_MWPQ01000049.1"/>
</dbReference>
<evidence type="ECO:0000313" key="2">
    <source>
        <dbReference type="EMBL" id="OPH82303.1"/>
    </source>
</evidence>
<dbReference type="STRING" id="29421.B2M20_12890"/>
<evidence type="ECO:0000259" key="1">
    <source>
        <dbReference type="Pfam" id="PF00483"/>
    </source>
</evidence>
<dbReference type="GO" id="GO:0009243">
    <property type="term" value="P:O antigen biosynthetic process"/>
    <property type="evidence" value="ECO:0007669"/>
    <property type="project" value="InterPro"/>
</dbReference>
<dbReference type="OrthoDB" id="9801810at2"/>
<keyword evidence="2" id="KW-0808">Transferase</keyword>